<evidence type="ECO:0000256" key="6">
    <source>
        <dbReference type="ARBA" id="ARBA00023242"/>
    </source>
</evidence>
<dbReference type="CDD" id="cd00067">
    <property type="entry name" value="GAL4"/>
    <property type="match status" value="1"/>
</dbReference>
<dbReference type="InterPro" id="IPR001138">
    <property type="entry name" value="Zn2Cys6_DnaBD"/>
</dbReference>
<evidence type="ECO:0000256" key="1">
    <source>
        <dbReference type="ARBA" id="ARBA00004123"/>
    </source>
</evidence>
<name>A0AAN6F7E7_9PEZI</name>
<dbReference type="GO" id="GO:0008270">
    <property type="term" value="F:zinc ion binding"/>
    <property type="evidence" value="ECO:0007669"/>
    <property type="project" value="InterPro"/>
</dbReference>
<feature type="domain" description="Zn(2)-C6 fungal-type" evidence="8">
    <location>
        <begin position="134"/>
        <end position="170"/>
    </location>
</feature>
<sequence>MERINTCKGIDLEAHVIRLASANSLYPSITPPTPAPSTTLPQINLLLREKMSWSAGTAFDRPSAKHSHIIQASPASTTPEDADGTESAGRKRKRSSLVSEGGENDEGSVRGGSVSGGSPLVGKQQRHQPGVKRACNDCRQQKLRCNVVVGPGEQYKACDRCIKHKLHCSIDNDFKRLGKRAAHEEMARELELCRAKLAEYEALGITLPNEERTDSTFAASYEEPSAATAPVAQMASQPFLGPNEAAASRSLLDLSQGYRELPPTSYPSITPGASPMTIRNVTLSEEQITDLYAIYFNGFHPFLPVLNPEWTYQSYYSLHPLLHWTIVAVAARRYDPKPGLLVELQQPLEEMLWTTLSQTPHIYHVCKALALLCTWPLPNSSTSQESTMILTGCMFQLAMQYGLHRPSHAQDFSRFRVDLREEDIADRLNTWAAVNIVAQMVSTGNGQPPVSRWAWYTYGLHLDRMKSELGIRCQIEKFVDTVTRTLFTMQRDHIVEVDQAQRGLQIDMYARELNEMELTIMSTRGTTIETLYLKAAALHLRLSAFFDKPTAPNYLVDLRNVYIAASSLLTVATELPPEYFSYMPRYIEQMMLAGAVTLLKLLNSFYASHVDIPSGRTLFSKTVSALRRLSVRSNDLPQRLAEVLAQLWQTSGASEQKLFNGDAGLAKPGPDESLQLRVRCRSSLSLLYDAIWRWRQQVGQEGRILLDRAVEHPTAIASASDTMARNTPQPPLTLPSSTGLGMEGGELDMSWDSFGGNAVFDPLSWALDGNLQFGGLGLGGADALSGFQV</sequence>
<dbReference type="SUPFAM" id="SSF57701">
    <property type="entry name" value="Zn2/Cys6 DNA-binding domain"/>
    <property type="match status" value="1"/>
</dbReference>
<keyword evidence="2" id="KW-0479">Metal-binding</keyword>
<dbReference type="SMART" id="SM00066">
    <property type="entry name" value="GAL4"/>
    <property type="match status" value="1"/>
</dbReference>
<dbReference type="GO" id="GO:0000981">
    <property type="term" value="F:DNA-binding transcription factor activity, RNA polymerase II-specific"/>
    <property type="evidence" value="ECO:0007669"/>
    <property type="project" value="InterPro"/>
</dbReference>
<comment type="subcellular location">
    <subcellularLocation>
        <location evidence="1">Nucleus</location>
    </subcellularLocation>
</comment>
<evidence type="ECO:0000256" key="3">
    <source>
        <dbReference type="ARBA" id="ARBA00023015"/>
    </source>
</evidence>
<dbReference type="EMBL" id="JASUXU010000094">
    <property type="protein sequence ID" value="KAK0307429.1"/>
    <property type="molecule type" value="Genomic_DNA"/>
</dbReference>
<accession>A0AAN6F7E7</accession>
<proteinExistence type="predicted"/>
<evidence type="ECO:0000256" key="7">
    <source>
        <dbReference type="SAM" id="MobiDB-lite"/>
    </source>
</evidence>
<evidence type="ECO:0000256" key="2">
    <source>
        <dbReference type="ARBA" id="ARBA00022723"/>
    </source>
</evidence>
<evidence type="ECO:0000313" key="10">
    <source>
        <dbReference type="Proteomes" id="UP001168146"/>
    </source>
</evidence>
<dbReference type="GO" id="GO:0005634">
    <property type="term" value="C:nucleus"/>
    <property type="evidence" value="ECO:0007669"/>
    <property type="project" value="UniProtKB-SubCell"/>
</dbReference>
<organism evidence="9 10">
    <name type="scientific">Friedmanniomyces endolithicus</name>
    <dbReference type="NCBI Taxonomy" id="329885"/>
    <lineage>
        <taxon>Eukaryota</taxon>
        <taxon>Fungi</taxon>
        <taxon>Dikarya</taxon>
        <taxon>Ascomycota</taxon>
        <taxon>Pezizomycotina</taxon>
        <taxon>Dothideomycetes</taxon>
        <taxon>Dothideomycetidae</taxon>
        <taxon>Mycosphaerellales</taxon>
        <taxon>Teratosphaeriaceae</taxon>
        <taxon>Friedmanniomyces</taxon>
    </lineage>
</organism>
<dbReference type="InterPro" id="IPR051089">
    <property type="entry name" value="prtT"/>
</dbReference>
<dbReference type="Gene3D" id="4.10.240.10">
    <property type="entry name" value="Zn(2)-C6 fungal-type DNA-binding domain"/>
    <property type="match status" value="1"/>
</dbReference>
<dbReference type="InterPro" id="IPR036864">
    <property type="entry name" value="Zn2-C6_fun-type_DNA-bd_sf"/>
</dbReference>
<evidence type="ECO:0000259" key="8">
    <source>
        <dbReference type="PROSITE" id="PS50048"/>
    </source>
</evidence>
<dbReference type="InterPro" id="IPR007219">
    <property type="entry name" value="XnlR_reg_dom"/>
</dbReference>
<feature type="region of interest" description="Disordered" evidence="7">
    <location>
        <begin position="58"/>
        <end position="131"/>
    </location>
</feature>
<dbReference type="Proteomes" id="UP001168146">
    <property type="component" value="Unassembled WGS sequence"/>
</dbReference>
<protein>
    <recommendedName>
        <fullName evidence="8">Zn(2)-C6 fungal-type domain-containing protein</fullName>
    </recommendedName>
</protein>
<evidence type="ECO:0000313" key="9">
    <source>
        <dbReference type="EMBL" id="KAK0307429.1"/>
    </source>
</evidence>
<dbReference type="Pfam" id="PF04082">
    <property type="entry name" value="Fungal_trans"/>
    <property type="match status" value="1"/>
</dbReference>
<reference evidence="9" key="1">
    <citation type="submission" date="2021-12" db="EMBL/GenBank/DDBJ databases">
        <title>Black yeast isolated from Biological Soil Crust.</title>
        <authorList>
            <person name="Kurbessoian T."/>
        </authorList>
    </citation>
    <scope>NUCLEOTIDE SEQUENCE</scope>
    <source>
        <strain evidence="9">CCFEE 5208</strain>
    </source>
</reference>
<dbReference type="PROSITE" id="PS00463">
    <property type="entry name" value="ZN2_CY6_FUNGAL_1"/>
    <property type="match status" value="1"/>
</dbReference>
<dbReference type="PROSITE" id="PS50048">
    <property type="entry name" value="ZN2_CY6_FUNGAL_2"/>
    <property type="match status" value="1"/>
</dbReference>
<keyword evidence="3" id="KW-0805">Transcription regulation</keyword>
<gene>
    <name evidence="9" type="ORF">LTR82_015937</name>
</gene>
<keyword evidence="4" id="KW-0238">DNA-binding</keyword>
<dbReference type="GO" id="GO:0006351">
    <property type="term" value="P:DNA-templated transcription"/>
    <property type="evidence" value="ECO:0007669"/>
    <property type="project" value="InterPro"/>
</dbReference>
<dbReference type="PANTHER" id="PTHR31845:SF21">
    <property type="entry name" value="REGULATORY PROTEIN LEU3"/>
    <property type="match status" value="1"/>
</dbReference>
<dbReference type="PANTHER" id="PTHR31845">
    <property type="entry name" value="FINGER DOMAIN PROTEIN, PUTATIVE-RELATED"/>
    <property type="match status" value="1"/>
</dbReference>
<evidence type="ECO:0000256" key="5">
    <source>
        <dbReference type="ARBA" id="ARBA00023163"/>
    </source>
</evidence>
<dbReference type="GO" id="GO:0000976">
    <property type="term" value="F:transcription cis-regulatory region binding"/>
    <property type="evidence" value="ECO:0007669"/>
    <property type="project" value="TreeGrafter"/>
</dbReference>
<evidence type="ECO:0000256" key="4">
    <source>
        <dbReference type="ARBA" id="ARBA00023125"/>
    </source>
</evidence>
<dbReference type="CDD" id="cd12148">
    <property type="entry name" value="fungal_TF_MHR"/>
    <property type="match status" value="1"/>
</dbReference>
<dbReference type="Pfam" id="PF00172">
    <property type="entry name" value="Zn_clus"/>
    <property type="match status" value="1"/>
</dbReference>
<comment type="caution">
    <text evidence="9">The sequence shown here is derived from an EMBL/GenBank/DDBJ whole genome shotgun (WGS) entry which is preliminary data.</text>
</comment>
<dbReference type="AlphaFoldDB" id="A0AAN6F7E7"/>
<keyword evidence="6" id="KW-0539">Nucleus</keyword>
<keyword evidence="5" id="KW-0804">Transcription</keyword>